<dbReference type="InterPro" id="IPR045035">
    <property type="entry name" value="YSL-like"/>
</dbReference>
<evidence type="ECO:0000256" key="3">
    <source>
        <dbReference type="ARBA" id="ARBA00022692"/>
    </source>
</evidence>
<dbReference type="InterPro" id="IPR004814">
    <property type="entry name" value="Oligopep_transpt"/>
</dbReference>
<name>A0A521BZX5_9BACT</name>
<feature type="transmembrane region" description="Helical" evidence="6">
    <location>
        <begin position="428"/>
        <end position="450"/>
    </location>
</feature>
<gene>
    <name evidence="7" type="ORF">SAMN06265218_104169</name>
</gene>
<dbReference type="Proteomes" id="UP000317593">
    <property type="component" value="Unassembled WGS sequence"/>
</dbReference>
<feature type="transmembrane region" description="Helical" evidence="6">
    <location>
        <begin position="272"/>
        <end position="292"/>
    </location>
</feature>
<dbReference type="EMBL" id="FXTH01000004">
    <property type="protein sequence ID" value="SMO52020.1"/>
    <property type="molecule type" value="Genomic_DNA"/>
</dbReference>
<evidence type="ECO:0000256" key="2">
    <source>
        <dbReference type="ARBA" id="ARBA00022448"/>
    </source>
</evidence>
<feature type="transmembrane region" description="Helical" evidence="6">
    <location>
        <begin position="328"/>
        <end position="348"/>
    </location>
</feature>
<proteinExistence type="predicted"/>
<organism evidence="7 8">
    <name type="scientific">Fodinibius sediminis</name>
    <dbReference type="NCBI Taxonomy" id="1214077"/>
    <lineage>
        <taxon>Bacteria</taxon>
        <taxon>Pseudomonadati</taxon>
        <taxon>Balneolota</taxon>
        <taxon>Balneolia</taxon>
        <taxon>Balneolales</taxon>
        <taxon>Balneolaceae</taxon>
        <taxon>Fodinibius</taxon>
    </lineage>
</organism>
<feature type="transmembrane region" description="Helical" evidence="6">
    <location>
        <begin position="566"/>
        <end position="592"/>
    </location>
</feature>
<evidence type="ECO:0000256" key="5">
    <source>
        <dbReference type="ARBA" id="ARBA00023136"/>
    </source>
</evidence>
<protein>
    <submittedName>
        <fullName evidence="7">Putative oligopeptide transporter, OPT family</fullName>
    </submittedName>
</protein>
<evidence type="ECO:0000256" key="4">
    <source>
        <dbReference type="ARBA" id="ARBA00022989"/>
    </source>
</evidence>
<feature type="transmembrane region" description="Helical" evidence="6">
    <location>
        <begin position="89"/>
        <end position="106"/>
    </location>
</feature>
<evidence type="ECO:0000313" key="8">
    <source>
        <dbReference type="Proteomes" id="UP000317593"/>
    </source>
</evidence>
<keyword evidence="4 6" id="KW-1133">Transmembrane helix</keyword>
<dbReference type="NCBIfam" id="TIGR00728">
    <property type="entry name" value="OPT_sfam"/>
    <property type="match status" value="1"/>
</dbReference>
<evidence type="ECO:0000313" key="7">
    <source>
        <dbReference type="EMBL" id="SMO52020.1"/>
    </source>
</evidence>
<sequence>MGKSETTFTPYVRAEDDLPQITVKAVLLGILLSAILAGANAYLGLKVGMTVSASIPAAVISMAALRLFKRSNILENNIVQTAASAGESLAAGVIFTLPALILLRYWTDFPFWDTMAIAMFGGILGVLFTIPLRRALIIQQKLKFPEGVATGEVLKAGSTGGKGIIQIAWAALAAGGYKLGQTGLKIFSGSVSGSVTAGHSIFGIGTELSVALLGVGYIVGLNIAVLVFGGGLISWLFGIPLYMAFASPAEIAEVTGGISGYEAALEIWSEKIRYMGVGAMVVGGIWALISLAKPLKDGIQSSWEAVKQARSGDGDQGLRTERDMPINLVLWGVVGLSIPIFIVFTQVIDTTHLPVSRGLYWLTMATGVLFSLVAGFLFASVAGYMAGLVGSSNNPISGVTIATILATSLILLAILGTQLDFAVDSSRAQAAAAAAIVVGAMVACAAAIAGDNMQDLKAGQLVGATPYKQQIMQIVGVVSAALVIAPILSLLFNAYGLGGVLPREGMNPDEMLSAPQATLMQSVAEGVFARNLEWNMIWIGAVIAVAIIIFDKVLEARGSSFRSPVLAVAVGIYLPLELTVPIFIGGGLAWWAGRTVARRAGKEGKDPEQARGEAERQGLLFSSGLITGEALVGIILAIPFAIQESTDALRIVPEWFIPYADWAGGLAALFFIGWLYRVAVKRQN</sequence>
<feature type="transmembrane region" description="Helical" evidence="6">
    <location>
        <begin position="49"/>
        <end position="68"/>
    </location>
</feature>
<feature type="transmembrane region" description="Helical" evidence="6">
    <location>
        <begin position="396"/>
        <end position="416"/>
    </location>
</feature>
<evidence type="ECO:0000256" key="1">
    <source>
        <dbReference type="ARBA" id="ARBA00004141"/>
    </source>
</evidence>
<comment type="subcellular location">
    <subcellularLocation>
        <location evidence="1">Membrane</location>
        <topology evidence="1">Multi-pass membrane protein</topology>
    </subcellularLocation>
</comment>
<dbReference type="NCBIfam" id="TIGR00733">
    <property type="entry name" value="OPT family oligopeptide transporter"/>
    <property type="match status" value="1"/>
</dbReference>
<dbReference type="GO" id="GO:0035673">
    <property type="term" value="F:oligopeptide transmembrane transporter activity"/>
    <property type="evidence" value="ECO:0007669"/>
    <property type="project" value="InterPro"/>
</dbReference>
<accession>A0A521BZX5</accession>
<dbReference type="PANTHER" id="PTHR31645:SF0">
    <property type="entry name" value="OLIGOPEPTIDE TRANSPORTER YGL114W-RELATED"/>
    <property type="match status" value="1"/>
</dbReference>
<dbReference type="GO" id="GO:0016020">
    <property type="term" value="C:membrane"/>
    <property type="evidence" value="ECO:0007669"/>
    <property type="project" value="UniProtKB-SubCell"/>
</dbReference>
<feature type="transmembrane region" description="Helical" evidence="6">
    <location>
        <begin position="662"/>
        <end position="680"/>
    </location>
</feature>
<reference evidence="7 8" key="1">
    <citation type="submission" date="2017-05" db="EMBL/GenBank/DDBJ databases">
        <authorList>
            <person name="Varghese N."/>
            <person name="Submissions S."/>
        </authorList>
    </citation>
    <scope>NUCLEOTIDE SEQUENCE [LARGE SCALE GENOMIC DNA]</scope>
    <source>
        <strain evidence="7 8">DSM 21194</strain>
    </source>
</reference>
<dbReference type="Pfam" id="PF03169">
    <property type="entry name" value="OPT"/>
    <property type="match status" value="1"/>
</dbReference>
<feature type="transmembrane region" description="Helical" evidence="6">
    <location>
        <begin position="360"/>
        <end position="384"/>
    </location>
</feature>
<dbReference type="OrthoDB" id="9809340at2"/>
<dbReference type="AlphaFoldDB" id="A0A521BZX5"/>
<keyword evidence="3 6" id="KW-0812">Transmembrane</keyword>
<keyword evidence="5 6" id="KW-0472">Membrane</keyword>
<feature type="transmembrane region" description="Helical" evidence="6">
    <location>
        <begin position="210"/>
        <end position="237"/>
    </location>
</feature>
<feature type="transmembrane region" description="Helical" evidence="6">
    <location>
        <begin position="21"/>
        <end position="43"/>
    </location>
</feature>
<dbReference type="PANTHER" id="PTHR31645">
    <property type="entry name" value="OLIGOPEPTIDE TRANSPORTER YGL114W-RELATED"/>
    <property type="match status" value="1"/>
</dbReference>
<feature type="transmembrane region" description="Helical" evidence="6">
    <location>
        <begin position="471"/>
        <end position="492"/>
    </location>
</feature>
<dbReference type="InterPro" id="IPR004813">
    <property type="entry name" value="OPT"/>
</dbReference>
<evidence type="ECO:0000256" key="6">
    <source>
        <dbReference type="SAM" id="Phobius"/>
    </source>
</evidence>
<dbReference type="RefSeq" id="WP_142713684.1">
    <property type="nucleotide sequence ID" value="NZ_FXTH01000004.1"/>
</dbReference>
<feature type="transmembrane region" description="Helical" evidence="6">
    <location>
        <begin position="619"/>
        <end position="642"/>
    </location>
</feature>
<keyword evidence="8" id="KW-1185">Reference proteome</keyword>
<feature type="transmembrane region" description="Helical" evidence="6">
    <location>
        <begin position="112"/>
        <end position="132"/>
    </location>
</feature>
<keyword evidence="2" id="KW-0813">Transport</keyword>